<organism evidence="2 4">
    <name type="scientific">Duganella lactea</name>
    <dbReference type="NCBI Taxonomy" id="2692173"/>
    <lineage>
        <taxon>Bacteria</taxon>
        <taxon>Pseudomonadati</taxon>
        <taxon>Pseudomonadota</taxon>
        <taxon>Betaproteobacteria</taxon>
        <taxon>Burkholderiales</taxon>
        <taxon>Oxalobacteraceae</taxon>
        <taxon>Telluria group</taxon>
        <taxon>Duganella</taxon>
    </lineage>
</organism>
<sequence length="46" mass="4896">MLFLAVPTLIELAVSAIVTTVAAKAASDVYDSVVRDDQSQNNSDKE</sequence>
<evidence type="ECO:0000313" key="2">
    <source>
        <dbReference type="EMBL" id="MYM81260.1"/>
    </source>
</evidence>
<protein>
    <submittedName>
        <fullName evidence="2">Uncharacterized protein</fullName>
    </submittedName>
</protein>
<reference evidence="3 4" key="1">
    <citation type="submission" date="2019-12" db="EMBL/GenBank/DDBJ databases">
        <title>Novel species isolated from a subtropical stream in China.</title>
        <authorList>
            <person name="Lu H."/>
        </authorList>
    </citation>
    <scope>NUCLEOTIDE SEQUENCE [LARGE SCALE GENOMIC DNA]</scope>
    <source>
        <strain evidence="2 4">FT50W</strain>
        <strain evidence="1 3">FT94W</strain>
    </source>
</reference>
<gene>
    <name evidence="1" type="ORF">GTP38_06605</name>
    <name evidence="2" type="ORF">GTP44_04710</name>
</gene>
<dbReference type="Proteomes" id="UP000449678">
    <property type="component" value="Unassembled WGS sequence"/>
</dbReference>
<evidence type="ECO:0000313" key="4">
    <source>
        <dbReference type="Proteomes" id="UP000474565"/>
    </source>
</evidence>
<evidence type="ECO:0000313" key="1">
    <source>
        <dbReference type="EMBL" id="MYM34008.1"/>
    </source>
</evidence>
<dbReference type="EMBL" id="WWCP01000003">
    <property type="protein sequence ID" value="MYM81260.1"/>
    <property type="molecule type" value="Genomic_DNA"/>
</dbReference>
<proteinExistence type="predicted"/>
<accession>A0A6L8MEE3</accession>
<dbReference type="Proteomes" id="UP000474565">
    <property type="component" value="Unassembled WGS sequence"/>
</dbReference>
<evidence type="ECO:0000313" key="3">
    <source>
        <dbReference type="Proteomes" id="UP000449678"/>
    </source>
</evidence>
<dbReference type="AlphaFoldDB" id="A0A6L8MEE3"/>
<name>A0A6L8MEE3_9BURK</name>
<keyword evidence="3" id="KW-1185">Reference proteome</keyword>
<comment type="caution">
    <text evidence="2">The sequence shown here is derived from an EMBL/GenBank/DDBJ whole genome shotgun (WGS) entry which is preliminary data.</text>
</comment>
<dbReference type="RefSeq" id="WP_160989408.1">
    <property type="nucleotide sequence ID" value="NZ_WWCO01000004.1"/>
</dbReference>
<dbReference type="EMBL" id="WWCO01000004">
    <property type="protein sequence ID" value="MYM34008.1"/>
    <property type="molecule type" value="Genomic_DNA"/>
</dbReference>